<gene>
    <name evidence="2" type="ORF">HMPREF0493_0173</name>
</gene>
<reference evidence="2 3" key="1">
    <citation type="submission" date="2010-04" db="EMBL/GenBank/DDBJ databases">
        <authorList>
            <person name="Muzny D."/>
            <person name="Qin X."/>
            <person name="Deng J."/>
            <person name="Jiang H."/>
            <person name="Liu Y."/>
            <person name="Qu J."/>
            <person name="Song X.-Z."/>
            <person name="Zhang L."/>
            <person name="Thornton R."/>
            <person name="Coyle M."/>
            <person name="Francisco L."/>
            <person name="Jackson L."/>
            <person name="Javaid M."/>
            <person name="Korchina V."/>
            <person name="Kovar C."/>
            <person name="Mata R."/>
            <person name="Mathew T."/>
            <person name="Ngo R."/>
            <person name="Nguyen L."/>
            <person name="Nguyen N."/>
            <person name="Okwuonu G."/>
            <person name="Ongeri F."/>
            <person name="Pham C."/>
            <person name="Simmons D."/>
            <person name="Wilczek-Boney K."/>
            <person name="Hale W."/>
            <person name="Jakkamsetti A."/>
            <person name="Pham P."/>
            <person name="Ruth R."/>
            <person name="San Lucas F."/>
            <person name="Warren J."/>
            <person name="Zhang J."/>
            <person name="Zhao Z."/>
            <person name="Zhou C."/>
            <person name="Zhu D."/>
            <person name="Lee S."/>
            <person name="Bess C."/>
            <person name="Blankenburg K."/>
            <person name="Forbes L."/>
            <person name="Fu Q."/>
            <person name="Gubbala S."/>
            <person name="Hirani K."/>
            <person name="Jayaseelan J.C."/>
            <person name="Lara F."/>
            <person name="Munidasa M."/>
            <person name="Palculict T."/>
            <person name="Patil S."/>
            <person name="Pu L.-L."/>
            <person name="Saada N."/>
            <person name="Tang L."/>
            <person name="Weissenberger G."/>
            <person name="Zhu Y."/>
            <person name="Hemphill L."/>
            <person name="Shang Y."/>
            <person name="Youmans B."/>
            <person name="Ayvaz T."/>
            <person name="Ross M."/>
            <person name="Santibanez J."/>
            <person name="Aqrawi P."/>
            <person name="Gross S."/>
            <person name="Joshi V."/>
            <person name="Fowler G."/>
            <person name="Nazareth L."/>
            <person name="Reid J."/>
            <person name="Worley K."/>
            <person name="Petrosino J."/>
            <person name="Highlander S."/>
            <person name="Gibbs R."/>
        </authorList>
    </citation>
    <scope>NUCLEOTIDE SEQUENCE [LARGE SCALE GENOMIC DNA]</scope>
    <source>
        <strain evidence="2 3">DSM 11664</strain>
    </source>
</reference>
<dbReference type="PROSITE" id="PS50011">
    <property type="entry name" value="PROTEIN_KINASE_DOM"/>
    <property type="match status" value="1"/>
</dbReference>
<dbReference type="Gene3D" id="1.10.510.10">
    <property type="entry name" value="Transferase(Phosphotransferase) domain 1"/>
    <property type="match status" value="1"/>
</dbReference>
<dbReference type="OrthoDB" id="2320104at2"/>
<feature type="domain" description="Protein kinase" evidence="1">
    <location>
        <begin position="1"/>
        <end position="260"/>
    </location>
</feature>
<dbReference type="AlphaFoldDB" id="D4YRP5"/>
<dbReference type="SUPFAM" id="SSF158745">
    <property type="entry name" value="LanC-like"/>
    <property type="match status" value="1"/>
</dbReference>
<dbReference type="InterPro" id="IPR011009">
    <property type="entry name" value="Kinase-like_dom_sf"/>
</dbReference>
<organism evidence="2 3">
    <name type="scientific">Lactobacillus amylolyticus DSM 11664</name>
    <dbReference type="NCBI Taxonomy" id="585524"/>
    <lineage>
        <taxon>Bacteria</taxon>
        <taxon>Bacillati</taxon>
        <taxon>Bacillota</taxon>
        <taxon>Bacilli</taxon>
        <taxon>Lactobacillales</taxon>
        <taxon>Lactobacillaceae</taxon>
        <taxon>Lactobacillus</taxon>
    </lineage>
</organism>
<dbReference type="SUPFAM" id="SSF56112">
    <property type="entry name" value="Protein kinase-like (PK-like)"/>
    <property type="match status" value="1"/>
</dbReference>
<dbReference type="InterPro" id="IPR000719">
    <property type="entry name" value="Prot_kinase_dom"/>
</dbReference>
<dbReference type="GO" id="GO:0031179">
    <property type="term" value="P:peptide modification"/>
    <property type="evidence" value="ECO:0007669"/>
    <property type="project" value="InterPro"/>
</dbReference>
<dbReference type="EMBL" id="ADNY01000010">
    <property type="protein sequence ID" value="EFG56125.1"/>
    <property type="molecule type" value="Genomic_DNA"/>
</dbReference>
<sequence length="631" mass="73891">NIIRRLGTGNIYLGMNLYSGEQVIIKEARLGSTPTTTNCRYRLWDLKKNEFNLLNNRYFQKNINLPKPEDIFHYKDSFFIIEKKINGITLRKFISQNPLLVTKKYKGNFSNYNRHLKNIIENILLLIFSIHQAGYIMNDISDDNFLIDLTTDKVSVIDIESISKMEENKYRDVETARYILRKPENLTDINADYYKLSLLFLYLIFGKINEFLVDEHFFEKRFQLLKDKMSTIQKDVVNFSLWLYKKSKNNFVDLNTEKIIINKFKFRKFDEEALDNRNLSTSEILTQIKKYYIHKFNLKFDDKFKGTNYLGDLTKYTLTYGILGSMILGKKLAWISEVNLKELIQKVHIEINKNVEKNQLNNGLFFGLAGAALFDYYMDIPFEDNVYLFKLINRINSETNTSFANGLAGIIYALQEMSKNKGYPDFKEIIDSISLSHKEPNNNDEGFEYGDIGWAYILLREYKVSSKTFYLNVASKILKRSTSKYLNEKPFMGISYNSKLWPNIRCPYFMYGSAGLIYVLSLFYNMTGQFNWKIMEKYLTSLNQPYAYNYGFNNGAAGILYVLIKIKEQKDIPGNISQKINSMILNYKRMLLFHYQNKNEVLGWPTDGQIDFADDIGSGTLGIYLVLRKLI</sequence>
<dbReference type="InterPro" id="IPR012341">
    <property type="entry name" value="6hp_glycosidase-like_sf"/>
</dbReference>
<evidence type="ECO:0000313" key="2">
    <source>
        <dbReference type="EMBL" id="EFG56125.1"/>
    </source>
</evidence>
<keyword evidence="3" id="KW-1185">Reference proteome</keyword>
<dbReference type="GO" id="GO:0004672">
    <property type="term" value="F:protein kinase activity"/>
    <property type="evidence" value="ECO:0007669"/>
    <property type="project" value="InterPro"/>
</dbReference>
<name>D4YRP5_9LACO</name>
<dbReference type="GO" id="GO:0005975">
    <property type="term" value="P:carbohydrate metabolic process"/>
    <property type="evidence" value="ECO:0007669"/>
    <property type="project" value="InterPro"/>
</dbReference>
<dbReference type="InterPro" id="IPR007822">
    <property type="entry name" value="LANC-like"/>
</dbReference>
<comment type="caution">
    <text evidence="2">The sequence shown here is derived from an EMBL/GenBank/DDBJ whole genome shotgun (WGS) entry which is preliminary data.</text>
</comment>
<accession>D4YRP5</accession>
<dbReference type="Proteomes" id="UP000004069">
    <property type="component" value="Unassembled WGS sequence"/>
</dbReference>
<evidence type="ECO:0000259" key="1">
    <source>
        <dbReference type="PROSITE" id="PS50011"/>
    </source>
</evidence>
<feature type="non-terminal residue" evidence="2">
    <location>
        <position position="1"/>
    </location>
</feature>
<evidence type="ECO:0000313" key="3">
    <source>
        <dbReference type="Proteomes" id="UP000004069"/>
    </source>
</evidence>
<dbReference type="Gene3D" id="1.50.10.10">
    <property type="match status" value="1"/>
</dbReference>
<dbReference type="eggNOG" id="COG0515">
    <property type="taxonomic scope" value="Bacteria"/>
</dbReference>
<proteinExistence type="predicted"/>
<dbReference type="RefSeq" id="WP_006351327.1">
    <property type="nucleotide sequence ID" value="NZ_ADNY01000010.1"/>
</dbReference>
<dbReference type="GO" id="GO:0005524">
    <property type="term" value="F:ATP binding"/>
    <property type="evidence" value="ECO:0007669"/>
    <property type="project" value="InterPro"/>
</dbReference>
<protein>
    <submittedName>
        <fullName evidence="2">Lanthionine synthetase C-like protein</fullName>
    </submittedName>
</protein>
<dbReference type="Pfam" id="PF05147">
    <property type="entry name" value="LANC_like"/>
    <property type="match status" value="2"/>
</dbReference>